<proteinExistence type="predicted"/>
<sequence>MNRRRQIRSRRHVNREQRECTVNNVERIEHHEIVILGAGFGGLGMAARMKIAGIDDFVVLEKRPDLGGVWLDNSYPGAACDTESHLYCYSFHPHLRVSAMYAGRNELLHYLRSLATRFDLTDHLRFDTEILGAEWDAGASLWRFSLSDGSRLTSRFFVPAWGQLNRPMIPAVRGLADFNGDYFHSAEWRHDVDLTGKRVASIGNAASAVQYVPLIAPKVDHLTVFQRSANWIMPRNQIVFSTEQLDTYEREPHLFEESRKSLHAFRESGFERTRMGSSAQQEGKSLALAHLHRQVPDPVLREKLTPDYEYACKRILRSDDYYPALMRDNVALETAGVESFVDEGIVTRDGRLLPFDVVVFGTGFESQAFQGSLQVRGTDRTLAQEWQDGPEAYLGMTVPGFPNMFMLYGPNTNLNHNSIVSMLEIQQNYIIDAIGGMASAGVKAVDVDRAVFDEYNGKLQAAMAGSAFSAGCSSWYKNAQGKVINNWPGTVDEYRAVTQWDRSAFAAI</sequence>
<dbReference type="GO" id="GO:0004499">
    <property type="term" value="F:N,N-dimethylaniline monooxygenase activity"/>
    <property type="evidence" value="ECO:0007669"/>
    <property type="project" value="InterPro"/>
</dbReference>
<dbReference type="InterPro" id="IPR051209">
    <property type="entry name" value="FAD-bind_Monooxygenase_sf"/>
</dbReference>
<dbReference type="Proteomes" id="UP001172109">
    <property type="component" value="Unassembled WGS sequence"/>
</dbReference>
<dbReference type="EC" id="1.14.13.-" evidence="4"/>
<dbReference type="EMBL" id="JAUJQS010000010">
    <property type="protein sequence ID" value="MDN7565955.1"/>
    <property type="molecule type" value="Genomic_DNA"/>
</dbReference>
<comment type="caution">
    <text evidence="4">The sequence shown here is derived from an EMBL/GenBank/DDBJ whole genome shotgun (WGS) entry which is preliminary data.</text>
</comment>
<evidence type="ECO:0000313" key="4">
    <source>
        <dbReference type="EMBL" id="MDN7565955.1"/>
    </source>
</evidence>
<dbReference type="GO" id="GO:0050661">
    <property type="term" value="F:NADP binding"/>
    <property type="evidence" value="ECO:0007669"/>
    <property type="project" value="InterPro"/>
</dbReference>
<organism evidence="4 5">
    <name type="scientific">Burkholderia contaminans</name>
    <dbReference type="NCBI Taxonomy" id="488447"/>
    <lineage>
        <taxon>Bacteria</taxon>
        <taxon>Pseudomonadati</taxon>
        <taxon>Pseudomonadota</taxon>
        <taxon>Betaproteobacteria</taxon>
        <taxon>Burkholderiales</taxon>
        <taxon>Burkholderiaceae</taxon>
        <taxon>Burkholderia</taxon>
        <taxon>Burkholderia cepacia complex</taxon>
    </lineage>
</organism>
<reference evidence="4" key="1">
    <citation type="submission" date="2023-07" db="EMBL/GenBank/DDBJ databases">
        <title>A collection of bacterial strains from the Burkholderia cepacia Research Laboratory and Repository.</title>
        <authorList>
            <person name="Lipuma J."/>
            <person name="Spilker T."/>
            <person name="Caverly L."/>
        </authorList>
    </citation>
    <scope>NUCLEOTIDE SEQUENCE</scope>
    <source>
        <strain evidence="4">AU44979</strain>
    </source>
</reference>
<dbReference type="SUPFAM" id="SSF51905">
    <property type="entry name" value="FAD/NAD(P)-binding domain"/>
    <property type="match status" value="1"/>
</dbReference>
<evidence type="ECO:0000313" key="5">
    <source>
        <dbReference type="Proteomes" id="UP001172109"/>
    </source>
</evidence>
<dbReference type="Pfam" id="PF00743">
    <property type="entry name" value="FMO-like"/>
    <property type="match status" value="1"/>
</dbReference>
<dbReference type="Gene3D" id="3.50.50.60">
    <property type="entry name" value="FAD/NAD(P)-binding domain"/>
    <property type="match status" value="2"/>
</dbReference>
<dbReference type="RefSeq" id="WP_224755885.1">
    <property type="nucleotide sequence ID" value="NZ_CADEUY010000002.1"/>
</dbReference>
<evidence type="ECO:0000256" key="1">
    <source>
        <dbReference type="ARBA" id="ARBA00022630"/>
    </source>
</evidence>
<dbReference type="PANTHER" id="PTHR42877">
    <property type="entry name" value="L-ORNITHINE N(5)-MONOOXYGENASE-RELATED"/>
    <property type="match status" value="1"/>
</dbReference>
<keyword evidence="2" id="KW-0274">FAD</keyword>
<accession>A0AAP4R2G3</accession>
<protein>
    <submittedName>
        <fullName evidence="4">NAD(P)/FAD-dependent oxidoreductase</fullName>
        <ecNumber evidence="4">1.14.13.-</ecNumber>
    </submittedName>
</protein>
<dbReference type="PANTHER" id="PTHR42877:SF4">
    <property type="entry name" value="FAD_NAD(P)-BINDING DOMAIN-CONTAINING PROTEIN-RELATED"/>
    <property type="match status" value="1"/>
</dbReference>
<dbReference type="AlphaFoldDB" id="A0AAP4R2G3"/>
<keyword evidence="1" id="KW-0285">Flavoprotein</keyword>
<keyword evidence="3 4" id="KW-0560">Oxidoreductase</keyword>
<dbReference type="InterPro" id="IPR020946">
    <property type="entry name" value="Flavin_mOase-like"/>
</dbReference>
<dbReference type="InterPro" id="IPR036188">
    <property type="entry name" value="FAD/NAD-bd_sf"/>
</dbReference>
<evidence type="ECO:0000256" key="2">
    <source>
        <dbReference type="ARBA" id="ARBA00022827"/>
    </source>
</evidence>
<gene>
    <name evidence="4" type="ORF">QZM56_15705</name>
</gene>
<name>A0AAP4R2G3_9BURK</name>
<dbReference type="GO" id="GO:0050660">
    <property type="term" value="F:flavin adenine dinucleotide binding"/>
    <property type="evidence" value="ECO:0007669"/>
    <property type="project" value="InterPro"/>
</dbReference>
<evidence type="ECO:0000256" key="3">
    <source>
        <dbReference type="ARBA" id="ARBA00023002"/>
    </source>
</evidence>